<dbReference type="PANTHER" id="PTHR11920:SF335">
    <property type="entry name" value="GUANYLATE CYCLASE"/>
    <property type="match status" value="1"/>
</dbReference>
<evidence type="ECO:0000256" key="1">
    <source>
        <dbReference type="ARBA" id="ARBA00004370"/>
    </source>
</evidence>
<keyword evidence="2 7" id="KW-0812">Transmembrane</keyword>
<dbReference type="InterPro" id="IPR000014">
    <property type="entry name" value="PAS"/>
</dbReference>
<name>A0ABR2GKD3_9EUKA</name>
<dbReference type="CDD" id="cd00130">
    <property type="entry name" value="PAS"/>
    <property type="match status" value="1"/>
</dbReference>
<dbReference type="NCBIfam" id="TIGR00229">
    <property type="entry name" value="sensory_box"/>
    <property type="match status" value="1"/>
</dbReference>
<dbReference type="SMART" id="SM00044">
    <property type="entry name" value="CYCc"/>
    <property type="match status" value="1"/>
</dbReference>
<evidence type="ECO:0000256" key="2">
    <source>
        <dbReference type="ARBA" id="ARBA00022692"/>
    </source>
</evidence>
<dbReference type="PROSITE" id="PS50125">
    <property type="entry name" value="GUANYLATE_CYCLASE_2"/>
    <property type="match status" value="1"/>
</dbReference>
<evidence type="ECO:0000256" key="3">
    <source>
        <dbReference type="ARBA" id="ARBA00022741"/>
    </source>
</evidence>
<dbReference type="PANTHER" id="PTHR11920">
    <property type="entry name" value="GUANYLYL CYCLASE"/>
    <property type="match status" value="1"/>
</dbReference>
<dbReference type="InterPro" id="IPR035965">
    <property type="entry name" value="PAS-like_dom_sf"/>
</dbReference>
<dbReference type="SUPFAM" id="SSF55785">
    <property type="entry name" value="PYP-like sensor domain (PAS domain)"/>
    <property type="match status" value="1"/>
</dbReference>
<sequence>MFLDFSLVQFSLESYKDSPEVIALLIHLLCYFKSEKNRFESAMKMYRELRDTSLFDHFIYYQAHRLALFRQSTATNTSSTRLNDLKVNSINLEGQIKNFWSSSVSYLNVLDILDKQRRKLSSLWDESVEENWSSVIFREEQIRFLIECCTDYSLAVQMMNIKEKLEAMRDDREDLCFLSLIHCFPDFLNNKIIDKEGNFIVKKIEKETINSSSTSNEKYSTTSNEYDFTFDEQIANAIMTFGRLRLSMQNALKQVQPNHGKILTFYTIFSMFSSFILLIVTFSVFLNLFDSFDDWNKEVGVLTELRISYSKAFLSLSIVFGQSSNRFFLNYLDCNNSYDPNHLFLDRSIKFDDLALFYVDEAREQFSLLMEAILSLSIRRVDISTLTSLFFDPSINSTICYFGLIFDHYMWSMEQVLNFQIMSYSILAEDKDEINYWYYNNTYWCHDIATVPIVEDMFNVIQNALSDDLSNTSKNTVKNTEISMYVVGPSFFVLFLLPLPLILVLYRKEINHLIKMMLATDQEFKEQARKNISLAVANENSEVIPPVMKKSLSLVLIIYFILLLVVFFVFIVIVELIFYYSKETSFKLRDFGFFLGHFSLLRAYLVEMLNQLINAIYYVEYPQKHITNETFRKRIYKILEDFENTLYEILNETPMSPSAVGLDRFIDDIVFKSFCESSEFLVDLHDSYQCGSLNRLTSTIHSLFEKAAEEIQMNNGIFKGDFLSNIYHIIFAHTITMIQHSKERFNSLQKEEIMRYKTVLFVLFICGVISVAIWSFLLFIINYKFKRIFDMALCLIRRLSPVGFISNSELTNYLLFKKGEEIEMGVTHTIFNNSFDGILCLNPDGIVEIINKSFATDYGYSAEQLVGQMISTIFDNESRIKFENQLKLIKNHESSAFYTEHVICFTNDGRAVPSFINLIGLKGKENNMILVVHDETILLQKKKKLELAKKQSQDLLEQIMPPKVLMMLKEGKSDISFQVPSATVMFVNIVNFSGFSADLSPQQIMGTLSTLFGAFDTWIQKFPLMTKIKLIGDSYMAACGLFTVDDDEPKNHAKQSIDFALRVFDILDDANIKLNVDLKIRIGLNSDGPIIAGVLGTENRVFDIIGDTINVASRLEHKAEPGHIMMSEKTFELVKEFGYNIVAKGEVFLKGKGNMKAYSI</sequence>
<evidence type="ECO:0000313" key="10">
    <source>
        <dbReference type="EMBL" id="KAK8834382.1"/>
    </source>
</evidence>
<dbReference type="EMBL" id="JAPFFF010000420">
    <property type="protein sequence ID" value="KAK8834382.1"/>
    <property type="molecule type" value="Genomic_DNA"/>
</dbReference>
<feature type="transmembrane region" description="Helical" evidence="7">
    <location>
        <begin position="759"/>
        <end position="781"/>
    </location>
</feature>
<keyword evidence="6" id="KW-0456">Lyase</keyword>
<evidence type="ECO:0000256" key="6">
    <source>
        <dbReference type="ARBA" id="ARBA00023239"/>
    </source>
</evidence>
<evidence type="ECO:0008006" key="13">
    <source>
        <dbReference type="Google" id="ProtNLM"/>
    </source>
</evidence>
<evidence type="ECO:0000313" key="11">
    <source>
        <dbReference type="EMBL" id="KAK8840853.1"/>
    </source>
</evidence>
<evidence type="ECO:0000256" key="7">
    <source>
        <dbReference type="SAM" id="Phobius"/>
    </source>
</evidence>
<evidence type="ECO:0000256" key="4">
    <source>
        <dbReference type="ARBA" id="ARBA00022989"/>
    </source>
</evidence>
<feature type="transmembrane region" description="Helical" evidence="7">
    <location>
        <begin position="482"/>
        <end position="506"/>
    </location>
</feature>
<dbReference type="CDD" id="cd07302">
    <property type="entry name" value="CHD"/>
    <property type="match status" value="1"/>
</dbReference>
<keyword evidence="4 7" id="KW-1133">Transmembrane helix</keyword>
<dbReference type="Gene3D" id="3.30.70.1230">
    <property type="entry name" value="Nucleotide cyclase"/>
    <property type="match status" value="1"/>
</dbReference>
<evidence type="ECO:0000313" key="12">
    <source>
        <dbReference type="Proteomes" id="UP001470230"/>
    </source>
</evidence>
<evidence type="ECO:0000259" key="9">
    <source>
        <dbReference type="PROSITE" id="PS50125"/>
    </source>
</evidence>
<dbReference type="InterPro" id="IPR050401">
    <property type="entry name" value="Cyclic_nucleotide_synthase"/>
</dbReference>
<protein>
    <recommendedName>
        <fullName evidence="13">Adenylate and Guanylate cyclase catalytic domain containing protein</fullName>
    </recommendedName>
</protein>
<dbReference type="SMART" id="SM00091">
    <property type="entry name" value="PAS"/>
    <property type="match status" value="1"/>
</dbReference>
<reference evidence="10 12" key="1">
    <citation type="submission" date="2024-04" db="EMBL/GenBank/DDBJ databases">
        <title>Tritrichomonas musculus Genome.</title>
        <authorList>
            <person name="Alves-Ferreira E."/>
            <person name="Grigg M."/>
            <person name="Lorenzi H."/>
            <person name="Galac M."/>
        </authorList>
    </citation>
    <scope>NUCLEOTIDE SEQUENCE [LARGE SCALE GENOMIC DNA]</scope>
    <source>
        <strain evidence="10 12">EAF2021</strain>
    </source>
</reference>
<dbReference type="Proteomes" id="UP001470230">
    <property type="component" value="Unassembled WGS sequence"/>
</dbReference>
<keyword evidence="12" id="KW-1185">Reference proteome</keyword>
<dbReference type="InterPro" id="IPR029787">
    <property type="entry name" value="Nucleotide_cyclase"/>
</dbReference>
<comment type="subcellular location">
    <subcellularLocation>
        <location evidence="1">Membrane</location>
    </subcellularLocation>
</comment>
<evidence type="ECO:0000256" key="5">
    <source>
        <dbReference type="ARBA" id="ARBA00023136"/>
    </source>
</evidence>
<feature type="transmembrane region" description="Helical" evidence="7">
    <location>
        <begin position="263"/>
        <end position="289"/>
    </location>
</feature>
<dbReference type="EMBL" id="JAPFFF010000043">
    <property type="protein sequence ID" value="KAK8840853.1"/>
    <property type="molecule type" value="Genomic_DNA"/>
</dbReference>
<organism evidence="10 12">
    <name type="scientific">Tritrichomonas musculus</name>
    <dbReference type="NCBI Taxonomy" id="1915356"/>
    <lineage>
        <taxon>Eukaryota</taxon>
        <taxon>Metamonada</taxon>
        <taxon>Parabasalia</taxon>
        <taxon>Tritrichomonadida</taxon>
        <taxon>Tritrichomonadidae</taxon>
        <taxon>Tritrichomonas</taxon>
    </lineage>
</organism>
<evidence type="ECO:0000259" key="8">
    <source>
        <dbReference type="PROSITE" id="PS50112"/>
    </source>
</evidence>
<keyword evidence="5 7" id="KW-0472">Membrane</keyword>
<comment type="caution">
    <text evidence="10">The sequence shown here is derived from an EMBL/GenBank/DDBJ whole genome shotgun (WGS) entry which is preliminary data.</text>
</comment>
<keyword evidence="3" id="KW-0547">Nucleotide-binding</keyword>
<proteinExistence type="predicted"/>
<dbReference type="Pfam" id="PF13426">
    <property type="entry name" value="PAS_9"/>
    <property type="match status" value="1"/>
</dbReference>
<gene>
    <name evidence="11" type="ORF">M9Y10_027680</name>
    <name evidence="10" type="ORF">M9Y10_031262</name>
</gene>
<dbReference type="Pfam" id="PF00211">
    <property type="entry name" value="Guanylate_cyc"/>
    <property type="match status" value="1"/>
</dbReference>
<feature type="domain" description="PAS" evidence="8">
    <location>
        <begin position="830"/>
        <end position="893"/>
    </location>
</feature>
<dbReference type="SUPFAM" id="SSF55073">
    <property type="entry name" value="Nucleotide cyclase"/>
    <property type="match status" value="1"/>
</dbReference>
<dbReference type="InterPro" id="IPR001054">
    <property type="entry name" value="A/G_cyclase"/>
</dbReference>
<accession>A0ABR2GKD3</accession>
<dbReference type="Gene3D" id="3.30.450.20">
    <property type="entry name" value="PAS domain"/>
    <property type="match status" value="1"/>
</dbReference>
<dbReference type="PROSITE" id="PS50112">
    <property type="entry name" value="PAS"/>
    <property type="match status" value="1"/>
</dbReference>
<feature type="domain" description="Guanylate cyclase" evidence="9">
    <location>
        <begin position="983"/>
        <end position="1116"/>
    </location>
</feature>
<feature type="transmembrane region" description="Helical" evidence="7">
    <location>
        <begin position="554"/>
        <end position="580"/>
    </location>
</feature>